<dbReference type="EMBL" id="JACSQB010000095">
    <property type="protein sequence ID" value="MBD8047767.1"/>
    <property type="molecule type" value="Genomic_DNA"/>
</dbReference>
<feature type="transmembrane region" description="Helical" evidence="1">
    <location>
        <begin position="110"/>
        <end position="133"/>
    </location>
</feature>
<evidence type="ECO:0008006" key="4">
    <source>
        <dbReference type="Google" id="ProtNLM"/>
    </source>
</evidence>
<keyword evidence="1" id="KW-0472">Membrane</keyword>
<gene>
    <name evidence="2" type="ORF">H9637_12055</name>
</gene>
<reference evidence="2 3" key="1">
    <citation type="submission" date="2020-08" db="EMBL/GenBank/DDBJ databases">
        <title>A Genomic Blueprint of the Chicken Gut Microbiome.</title>
        <authorList>
            <person name="Gilroy R."/>
            <person name="Ravi A."/>
            <person name="Getino M."/>
            <person name="Pursley I."/>
            <person name="Horton D.L."/>
            <person name="Alikhan N.-F."/>
            <person name="Baker D."/>
            <person name="Gharbi K."/>
            <person name="Hall N."/>
            <person name="Watson M."/>
            <person name="Adriaenssens E.M."/>
            <person name="Foster-Nyarko E."/>
            <person name="Jarju S."/>
            <person name="Secka A."/>
            <person name="Antonio M."/>
            <person name="Oren A."/>
            <person name="Chaudhuri R."/>
            <person name="La Ragione R.M."/>
            <person name="Hildebrand F."/>
            <person name="Pallen M.J."/>
        </authorList>
    </citation>
    <scope>NUCLEOTIDE SEQUENCE [LARGE SCALE GENOMIC DNA]</scope>
    <source>
        <strain evidence="2 3">N37</strain>
    </source>
</reference>
<comment type="caution">
    <text evidence="2">The sequence shown here is derived from an EMBL/GenBank/DDBJ whole genome shotgun (WGS) entry which is preliminary data.</text>
</comment>
<dbReference type="Proteomes" id="UP000627166">
    <property type="component" value="Unassembled WGS sequence"/>
</dbReference>
<sequence length="246" mass="28737">MFNEFTPFIIFGLFALFVILSLVFLGIWTYKDAKSRGLDGRMWTAIVILIPNLIGLLIYFLVGRNQVYIECDKCKRKIQQNSRYCMNCGNEVTNIYNNYSSVERKSIKKYMVGFISCIVIFVMIFICFIVTMIRNPEMEFSSGYSIMLVQTNIGDKWSISFSTSTETFSKTIKIKEGAPKKIYVEFTCEEGEAHLTLKQYDKEKKFQLTNKKNIYEIDLSEFNDGKLKLYLEGKQAKKVKFKAYWE</sequence>
<organism evidence="2 3">
    <name type="scientific">Clostridium faecium</name>
    <dbReference type="NCBI Taxonomy" id="2762223"/>
    <lineage>
        <taxon>Bacteria</taxon>
        <taxon>Bacillati</taxon>
        <taxon>Bacillota</taxon>
        <taxon>Clostridia</taxon>
        <taxon>Eubacteriales</taxon>
        <taxon>Clostridiaceae</taxon>
        <taxon>Clostridium</taxon>
    </lineage>
</organism>
<keyword evidence="1" id="KW-1133">Transmembrane helix</keyword>
<dbReference type="RefSeq" id="WP_191740727.1">
    <property type="nucleotide sequence ID" value="NZ_JACSQB010000095.1"/>
</dbReference>
<name>A0ABR8YU19_9CLOT</name>
<keyword evidence="3" id="KW-1185">Reference proteome</keyword>
<evidence type="ECO:0000313" key="2">
    <source>
        <dbReference type="EMBL" id="MBD8047767.1"/>
    </source>
</evidence>
<evidence type="ECO:0000256" key="1">
    <source>
        <dbReference type="SAM" id="Phobius"/>
    </source>
</evidence>
<accession>A0ABR8YU19</accession>
<feature type="transmembrane region" description="Helical" evidence="1">
    <location>
        <begin position="42"/>
        <end position="62"/>
    </location>
</feature>
<proteinExistence type="predicted"/>
<feature type="transmembrane region" description="Helical" evidence="1">
    <location>
        <begin position="6"/>
        <end position="30"/>
    </location>
</feature>
<protein>
    <recommendedName>
        <fullName evidence="4">Zinc ribbon domain-containing protein</fullName>
    </recommendedName>
</protein>
<keyword evidence="1" id="KW-0812">Transmembrane</keyword>
<evidence type="ECO:0000313" key="3">
    <source>
        <dbReference type="Proteomes" id="UP000627166"/>
    </source>
</evidence>